<keyword evidence="1" id="KW-0732">Signal</keyword>
<evidence type="ECO:0000313" key="3">
    <source>
        <dbReference type="Proteomes" id="UP000587070"/>
    </source>
</evidence>
<feature type="signal peptide" evidence="1">
    <location>
        <begin position="1"/>
        <end position="40"/>
    </location>
</feature>
<keyword evidence="3" id="KW-1185">Reference proteome</keyword>
<sequence>MRFVKTTPVPQTGGSCLKSLTGSALLFALFTALLPATSHAHGASVVPHRLAAIEVRGELPPPKAGVASIKFGEFFRMPIGPHGLEPSEKLLGLNGKPVRLVGYMVRDETQGAGHFLFSPLPVSLGDEDESLSDDLPPTAVTVHLQGVGKQNIPWVDGLIQLTGTLEVGALDEGDGRVSSVRLILDPQLSRRILRAKPIVRAAAH</sequence>
<dbReference type="PROSITE" id="PS51257">
    <property type="entry name" value="PROKAR_LIPOPROTEIN"/>
    <property type="match status" value="1"/>
</dbReference>
<comment type="caution">
    <text evidence="2">The sequence shown here is derived from an EMBL/GenBank/DDBJ whole genome shotgun (WGS) entry which is preliminary data.</text>
</comment>
<dbReference type="RefSeq" id="WP_153118009.1">
    <property type="nucleotide sequence ID" value="NZ_JACIGE010000018.1"/>
</dbReference>
<evidence type="ECO:0000313" key="2">
    <source>
        <dbReference type="EMBL" id="MBB4249111.1"/>
    </source>
</evidence>
<reference evidence="2 3" key="1">
    <citation type="submission" date="2020-08" db="EMBL/GenBank/DDBJ databases">
        <title>Genome sequencing of Purple Non-Sulfur Bacteria from various extreme environments.</title>
        <authorList>
            <person name="Mayer M."/>
        </authorList>
    </citation>
    <scope>NUCLEOTIDE SEQUENCE [LARGE SCALE GENOMIC DNA]</scope>
    <source>
        <strain evidence="2 3">2761</strain>
    </source>
</reference>
<protein>
    <submittedName>
        <fullName evidence="2">Uncharacterized protein</fullName>
    </submittedName>
</protein>
<feature type="chain" id="PRO_5032390929" evidence="1">
    <location>
        <begin position="41"/>
        <end position="204"/>
    </location>
</feature>
<dbReference type="Proteomes" id="UP000587070">
    <property type="component" value="Unassembled WGS sequence"/>
</dbReference>
<organism evidence="2 3">
    <name type="scientific">Rhodocyclus tenuis</name>
    <name type="common">Rhodospirillum tenue</name>
    <dbReference type="NCBI Taxonomy" id="1066"/>
    <lineage>
        <taxon>Bacteria</taxon>
        <taxon>Pseudomonadati</taxon>
        <taxon>Pseudomonadota</taxon>
        <taxon>Betaproteobacteria</taxon>
        <taxon>Rhodocyclales</taxon>
        <taxon>Rhodocyclaceae</taxon>
        <taxon>Rhodocyclus</taxon>
    </lineage>
</organism>
<evidence type="ECO:0000256" key="1">
    <source>
        <dbReference type="SAM" id="SignalP"/>
    </source>
</evidence>
<gene>
    <name evidence="2" type="ORF">GGD90_003515</name>
</gene>
<dbReference type="OrthoDB" id="9151260at2"/>
<proteinExistence type="predicted"/>
<dbReference type="AlphaFoldDB" id="A0A840GCB3"/>
<name>A0A840GCB3_RHOTE</name>
<dbReference type="EMBL" id="JACIGE010000018">
    <property type="protein sequence ID" value="MBB4249111.1"/>
    <property type="molecule type" value="Genomic_DNA"/>
</dbReference>
<accession>A0A840GCB3</accession>